<gene>
    <name evidence="1" type="ORF">Klosneuvirus_3_178</name>
</gene>
<accession>A0A1V0SK09</accession>
<name>A0A1V0SK09_9VIRU</name>
<sequence length="70" mass="8541">MNNRQMFDYINSNDSYAIRYLSMVDAIERLQIEASKGSVEAKEELESIQREIRFYEMCRRDKIFRYIAKY</sequence>
<dbReference type="EMBL" id="KY684110">
    <property type="protein sequence ID" value="ARF12043.1"/>
    <property type="molecule type" value="Genomic_DNA"/>
</dbReference>
<reference evidence="1" key="1">
    <citation type="journal article" date="2017" name="Science">
        <title>Giant viruses with an expanded complement of translation system components.</title>
        <authorList>
            <person name="Schulz F."/>
            <person name="Yutin N."/>
            <person name="Ivanova N.N."/>
            <person name="Ortega D.R."/>
            <person name="Lee T.K."/>
            <person name="Vierheilig J."/>
            <person name="Daims H."/>
            <person name="Horn M."/>
            <person name="Wagner M."/>
            <person name="Jensen G.J."/>
            <person name="Kyrpides N.C."/>
            <person name="Koonin E.V."/>
            <person name="Woyke T."/>
        </authorList>
    </citation>
    <scope>NUCLEOTIDE SEQUENCE</scope>
    <source>
        <strain evidence="1">KNV1</strain>
    </source>
</reference>
<organism evidence="1">
    <name type="scientific">Klosneuvirus KNV1</name>
    <dbReference type="NCBI Taxonomy" id="1977640"/>
    <lineage>
        <taxon>Viruses</taxon>
        <taxon>Varidnaviria</taxon>
        <taxon>Bamfordvirae</taxon>
        <taxon>Nucleocytoviricota</taxon>
        <taxon>Megaviricetes</taxon>
        <taxon>Imitervirales</taxon>
        <taxon>Mimiviridae</taxon>
        <taxon>Klosneuvirinae</taxon>
        <taxon>Klosneuvirus</taxon>
    </lineage>
</organism>
<proteinExistence type="predicted"/>
<evidence type="ECO:0000313" key="1">
    <source>
        <dbReference type="EMBL" id="ARF12043.1"/>
    </source>
</evidence>
<protein>
    <submittedName>
        <fullName evidence="1">Uncharacterized protein</fullName>
    </submittedName>
</protein>